<evidence type="ECO:0000313" key="2">
    <source>
        <dbReference type="Proteomes" id="UP001434883"/>
    </source>
</evidence>
<evidence type="ECO:0000313" key="1">
    <source>
        <dbReference type="EMBL" id="MEQ2207644.1"/>
    </source>
</evidence>
<protein>
    <submittedName>
        <fullName evidence="1">Uncharacterized protein</fullName>
    </submittedName>
</protein>
<organism evidence="1 2">
    <name type="scientific">Xenoophorus captivus</name>
    <dbReference type="NCBI Taxonomy" id="1517983"/>
    <lineage>
        <taxon>Eukaryota</taxon>
        <taxon>Metazoa</taxon>
        <taxon>Chordata</taxon>
        <taxon>Craniata</taxon>
        <taxon>Vertebrata</taxon>
        <taxon>Euteleostomi</taxon>
        <taxon>Actinopterygii</taxon>
        <taxon>Neopterygii</taxon>
        <taxon>Teleostei</taxon>
        <taxon>Neoteleostei</taxon>
        <taxon>Acanthomorphata</taxon>
        <taxon>Ovalentaria</taxon>
        <taxon>Atherinomorphae</taxon>
        <taxon>Cyprinodontiformes</taxon>
        <taxon>Goodeidae</taxon>
        <taxon>Xenoophorus</taxon>
    </lineage>
</organism>
<accession>A0ABV0RHX3</accession>
<sequence>MITADLMNAALCFIRSSCKLAISVQLLDVCLSPGGDKEEASVLKKSRCWALNEHLAKSLRLGGDEGEEEKQA</sequence>
<reference evidence="1 2" key="1">
    <citation type="submission" date="2021-06" db="EMBL/GenBank/DDBJ databases">
        <authorList>
            <person name="Palmer J.M."/>
        </authorList>
    </citation>
    <scope>NUCLEOTIDE SEQUENCE [LARGE SCALE GENOMIC DNA]</scope>
    <source>
        <strain evidence="1 2">XC_2019</strain>
        <tissue evidence="1">Muscle</tissue>
    </source>
</reference>
<dbReference type="EMBL" id="JAHRIN010045373">
    <property type="protein sequence ID" value="MEQ2207644.1"/>
    <property type="molecule type" value="Genomic_DNA"/>
</dbReference>
<dbReference type="Proteomes" id="UP001434883">
    <property type="component" value="Unassembled WGS sequence"/>
</dbReference>
<keyword evidence="2" id="KW-1185">Reference proteome</keyword>
<comment type="caution">
    <text evidence="1">The sequence shown here is derived from an EMBL/GenBank/DDBJ whole genome shotgun (WGS) entry which is preliminary data.</text>
</comment>
<gene>
    <name evidence="1" type="ORF">XENOCAPTIV_016216</name>
</gene>
<name>A0ABV0RHX3_9TELE</name>
<proteinExistence type="predicted"/>